<evidence type="ECO:0008006" key="4">
    <source>
        <dbReference type="Google" id="ProtNLM"/>
    </source>
</evidence>
<evidence type="ECO:0000313" key="2">
    <source>
        <dbReference type="EMBL" id="MBS2549416.1"/>
    </source>
</evidence>
<accession>A0ABS5KTN7</accession>
<reference evidence="2 3" key="1">
    <citation type="submission" date="2020-02" db="EMBL/GenBank/DDBJ databases">
        <title>Acidophilic actinobacteria isolated from forest soil.</title>
        <authorList>
            <person name="Golinska P."/>
        </authorList>
    </citation>
    <scope>NUCLEOTIDE SEQUENCE [LARGE SCALE GENOMIC DNA]</scope>
    <source>
        <strain evidence="2 3">NL8</strain>
    </source>
</reference>
<proteinExistence type="predicted"/>
<feature type="region of interest" description="Disordered" evidence="1">
    <location>
        <begin position="1"/>
        <end position="24"/>
    </location>
</feature>
<comment type="caution">
    <text evidence="2">The sequence shown here is derived from an EMBL/GenBank/DDBJ whole genome shotgun (WGS) entry which is preliminary data.</text>
</comment>
<evidence type="ECO:0000313" key="3">
    <source>
        <dbReference type="Proteomes" id="UP000730482"/>
    </source>
</evidence>
<protein>
    <recommendedName>
        <fullName evidence="4">TIR domain-containing protein</fullName>
    </recommendedName>
</protein>
<dbReference type="Proteomes" id="UP000730482">
    <property type="component" value="Unassembled WGS sequence"/>
</dbReference>
<dbReference type="EMBL" id="JAAFYZ010000072">
    <property type="protein sequence ID" value="MBS2549416.1"/>
    <property type="molecule type" value="Genomic_DNA"/>
</dbReference>
<sequence length="79" mass="8659">MIESSGSTRDFERSSPIGAPYGPDSPWMSTPLAVGIDHVFMCLSFSRYTQAIATIEDLAKKYQLAIWDPQSGEAYLPGT</sequence>
<name>A0ABS5KTN7_9ACTN</name>
<keyword evidence="3" id="KW-1185">Reference proteome</keyword>
<evidence type="ECO:0000256" key="1">
    <source>
        <dbReference type="SAM" id="MobiDB-lite"/>
    </source>
</evidence>
<organism evidence="2 3">
    <name type="scientific">Catenulispora pinistramenti</name>
    <dbReference type="NCBI Taxonomy" id="2705254"/>
    <lineage>
        <taxon>Bacteria</taxon>
        <taxon>Bacillati</taxon>
        <taxon>Actinomycetota</taxon>
        <taxon>Actinomycetes</taxon>
        <taxon>Catenulisporales</taxon>
        <taxon>Catenulisporaceae</taxon>
        <taxon>Catenulispora</taxon>
    </lineage>
</organism>
<dbReference type="RefSeq" id="WP_212010975.1">
    <property type="nucleotide sequence ID" value="NZ_JAAFYZ010000072.1"/>
</dbReference>
<gene>
    <name evidence="2" type="ORF">KGQ19_21365</name>
</gene>